<proteinExistence type="inferred from homology"/>
<keyword evidence="2 7" id="KW-0812">Transmembrane</keyword>
<evidence type="ECO:0000256" key="5">
    <source>
        <dbReference type="ARBA" id="ARBA00038359"/>
    </source>
</evidence>
<evidence type="ECO:0000256" key="1">
    <source>
        <dbReference type="ARBA" id="ARBA00004141"/>
    </source>
</evidence>
<dbReference type="PANTHER" id="PTHR33048:SF124">
    <property type="entry name" value="INTEGRAL MEMBRANE PROTEIN"/>
    <property type="match status" value="1"/>
</dbReference>
<feature type="transmembrane region" description="Helical" evidence="7">
    <location>
        <begin position="53"/>
        <end position="77"/>
    </location>
</feature>
<dbReference type="InterPro" id="IPR052337">
    <property type="entry name" value="SAT4-like"/>
</dbReference>
<feature type="transmembrane region" description="Helical" evidence="7">
    <location>
        <begin position="20"/>
        <end position="41"/>
    </location>
</feature>
<feature type="region of interest" description="Disordered" evidence="6">
    <location>
        <begin position="208"/>
        <end position="317"/>
    </location>
</feature>
<keyword evidence="10" id="KW-1185">Reference proteome</keyword>
<evidence type="ECO:0000259" key="8">
    <source>
        <dbReference type="Pfam" id="PF20684"/>
    </source>
</evidence>
<dbReference type="Pfam" id="PF20684">
    <property type="entry name" value="Fung_rhodopsin"/>
    <property type="match status" value="1"/>
</dbReference>
<evidence type="ECO:0000256" key="2">
    <source>
        <dbReference type="ARBA" id="ARBA00022692"/>
    </source>
</evidence>
<dbReference type="EMBL" id="JAQQWM010000005">
    <property type="protein sequence ID" value="KAK8063619.1"/>
    <property type="molecule type" value="Genomic_DNA"/>
</dbReference>
<evidence type="ECO:0000256" key="3">
    <source>
        <dbReference type="ARBA" id="ARBA00022989"/>
    </source>
</evidence>
<evidence type="ECO:0000313" key="9">
    <source>
        <dbReference type="EMBL" id="KAK8063619.1"/>
    </source>
</evidence>
<keyword evidence="3 7" id="KW-1133">Transmembrane helix</keyword>
<evidence type="ECO:0000256" key="6">
    <source>
        <dbReference type="SAM" id="MobiDB-lite"/>
    </source>
</evidence>
<dbReference type="Proteomes" id="UP001446871">
    <property type="component" value="Unassembled WGS sequence"/>
</dbReference>
<sequence>MWQVTVDEYISLPKLSVASGILYNLAAVTAKVSILLFYHALTPDRYFRFGVTTMMVSFILFSLIYIFISVFGCHPISVAWDPAKMATAVCIDKGKFYLAMTLTNVSMDSIVLLIPLRIVIPLQVSKRRKATLLLLFMVGGLVITAAIVNVVLTARLWKSDNYTYDTAVELRWLHAETSGCVICASLTSLKPLFTTCIAGPLWSHWSDGDASKEDRSNGGVSRGQLPRSGKATRKFGIGESDNDAMELGSTDGGPESWRKKDDDEVSLWPEAGHSKSGRSDGVQIQASPGHTQSRSHGDTESMDGIQVVRSTNVTFSS</sequence>
<feature type="transmembrane region" description="Helical" evidence="7">
    <location>
        <begin position="97"/>
        <end position="120"/>
    </location>
</feature>
<comment type="similarity">
    <text evidence="5">Belongs to the SAT4 family.</text>
</comment>
<dbReference type="PANTHER" id="PTHR33048">
    <property type="entry name" value="PTH11-LIKE INTEGRAL MEMBRANE PROTEIN (AFU_ORTHOLOGUE AFUA_5G11245)"/>
    <property type="match status" value="1"/>
</dbReference>
<accession>A0ABR1V0L7</accession>
<feature type="compositionally biased region" description="Polar residues" evidence="6">
    <location>
        <begin position="282"/>
        <end position="294"/>
    </location>
</feature>
<protein>
    <recommendedName>
        <fullName evidence="8">Rhodopsin domain-containing protein</fullName>
    </recommendedName>
</protein>
<evidence type="ECO:0000313" key="10">
    <source>
        <dbReference type="Proteomes" id="UP001446871"/>
    </source>
</evidence>
<evidence type="ECO:0000256" key="7">
    <source>
        <dbReference type="SAM" id="Phobius"/>
    </source>
</evidence>
<feature type="transmembrane region" description="Helical" evidence="7">
    <location>
        <begin position="132"/>
        <end position="157"/>
    </location>
</feature>
<keyword evidence="4 7" id="KW-0472">Membrane</keyword>
<comment type="subcellular location">
    <subcellularLocation>
        <location evidence="1">Membrane</location>
        <topology evidence="1">Multi-pass membrane protein</topology>
    </subcellularLocation>
</comment>
<feature type="compositionally biased region" description="Polar residues" evidence="6">
    <location>
        <begin position="308"/>
        <end position="317"/>
    </location>
</feature>
<reference evidence="9 10" key="1">
    <citation type="submission" date="2023-01" db="EMBL/GenBank/DDBJ databases">
        <title>Analysis of 21 Apiospora genomes using comparative genomics revels a genus with tremendous synthesis potential of carbohydrate active enzymes and secondary metabolites.</title>
        <authorList>
            <person name="Sorensen T."/>
        </authorList>
    </citation>
    <scope>NUCLEOTIDE SEQUENCE [LARGE SCALE GENOMIC DNA]</scope>
    <source>
        <strain evidence="9 10">CBS 83171</strain>
    </source>
</reference>
<evidence type="ECO:0000256" key="4">
    <source>
        <dbReference type="ARBA" id="ARBA00023136"/>
    </source>
</evidence>
<comment type="caution">
    <text evidence="9">The sequence shown here is derived from an EMBL/GenBank/DDBJ whole genome shotgun (WGS) entry which is preliminary data.</text>
</comment>
<organism evidence="9 10">
    <name type="scientific">Apiospora saccharicola</name>
    <dbReference type="NCBI Taxonomy" id="335842"/>
    <lineage>
        <taxon>Eukaryota</taxon>
        <taxon>Fungi</taxon>
        <taxon>Dikarya</taxon>
        <taxon>Ascomycota</taxon>
        <taxon>Pezizomycotina</taxon>
        <taxon>Sordariomycetes</taxon>
        <taxon>Xylariomycetidae</taxon>
        <taxon>Amphisphaeriales</taxon>
        <taxon>Apiosporaceae</taxon>
        <taxon>Apiospora</taxon>
    </lineage>
</organism>
<feature type="domain" description="Rhodopsin" evidence="8">
    <location>
        <begin position="2"/>
        <end position="194"/>
    </location>
</feature>
<dbReference type="InterPro" id="IPR049326">
    <property type="entry name" value="Rhodopsin_dom_fungi"/>
</dbReference>
<gene>
    <name evidence="9" type="ORF">PG996_008271</name>
</gene>
<name>A0ABR1V0L7_9PEZI</name>